<dbReference type="AlphaFoldDB" id="A0A5J4G1R8"/>
<evidence type="ECO:0000313" key="1">
    <source>
        <dbReference type="EMBL" id="GEQ85981.1"/>
    </source>
</evidence>
<dbReference type="Pfam" id="PF03567">
    <property type="entry name" value="Sulfotransfer_2"/>
    <property type="match status" value="1"/>
</dbReference>
<gene>
    <name evidence="1" type="ORF">ULMS_14890</name>
</gene>
<dbReference type="OrthoDB" id="288532at2"/>
<dbReference type="GO" id="GO:0016020">
    <property type="term" value="C:membrane"/>
    <property type="evidence" value="ECO:0007669"/>
    <property type="project" value="InterPro"/>
</dbReference>
<keyword evidence="2" id="KW-1185">Reference proteome</keyword>
<dbReference type="GO" id="GO:0008146">
    <property type="term" value="F:sulfotransferase activity"/>
    <property type="evidence" value="ECO:0007669"/>
    <property type="project" value="InterPro"/>
</dbReference>
<dbReference type="SUPFAM" id="SSF52540">
    <property type="entry name" value="P-loop containing nucleoside triphosphate hydrolases"/>
    <property type="match status" value="1"/>
</dbReference>
<dbReference type="EMBL" id="BKCF01000002">
    <property type="protein sequence ID" value="GEQ85981.1"/>
    <property type="molecule type" value="Genomic_DNA"/>
</dbReference>
<accession>A0A5J4G1R8</accession>
<dbReference type="Proteomes" id="UP000326994">
    <property type="component" value="Unassembled WGS sequence"/>
</dbReference>
<reference evidence="1 2" key="1">
    <citation type="submission" date="2019-08" db="EMBL/GenBank/DDBJ databases">
        <title>Ulvibacter marinistellae sp. nov., isolated from a starfish, Patiria pectinifera.</title>
        <authorList>
            <person name="Kawano K."/>
            <person name="Ushijima N."/>
            <person name="Kihara M."/>
            <person name="Itoh H."/>
        </authorList>
    </citation>
    <scope>NUCLEOTIDE SEQUENCE [LARGE SCALE GENOMIC DNA]</scope>
    <source>
        <strain evidence="1 2">KK4</strain>
    </source>
</reference>
<protein>
    <recommendedName>
        <fullName evidence="3">Sulfotransferase family protein</fullName>
    </recommendedName>
</protein>
<dbReference type="InterPro" id="IPR005331">
    <property type="entry name" value="Sulfotransferase"/>
</dbReference>
<name>A0A5J4G1R8_9FLAO</name>
<evidence type="ECO:0008006" key="3">
    <source>
        <dbReference type="Google" id="ProtNLM"/>
    </source>
</evidence>
<sequence length="192" mass="23244">MLILDELKVIFIHVHRTGGSTISNILRERKLVNTNNVLPQHTNAKNDDTSILEKHHDYYTIGCTRNPWDRILSWYLLLHFNDLKSIEKERTRLEDFIEQDIAIDLSINYFHYNTLDYLSNKEDSLIANKIFRFENIENDIREFLLQYNIYFQKIPIINKTFKKDYKNYYTDKARELIAQKCSKDIQYFNYEF</sequence>
<organism evidence="1 2">
    <name type="scientific">Patiriisocius marinistellae</name>
    <dbReference type="NCBI Taxonomy" id="2494560"/>
    <lineage>
        <taxon>Bacteria</taxon>
        <taxon>Pseudomonadati</taxon>
        <taxon>Bacteroidota</taxon>
        <taxon>Flavobacteriia</taxon>
        <taxon>Flavobacteriales</taxon>
        <taxon>Flavobacteriaceae</taxon>
        <taxon>Patiriisocius</taxon>
    </lineage>
</organism>
<dbReference type="InterPro" id="IPR027417">
    <property type="entry name" value="P-loop_NTPase"/>
</dbReference>
<evidence type="ECO:0000313" key="2">
    <source>
        <dbReference type="Proteomes" id="UP000326994"/>
    </source>
</evidence>
<comment type="caution">
    <text evidence="1">The sequence shown here is derived from an EMBL/GenBank/DDBJ whole genome shotgun (WGS) entry which is preliminary data.</text>
</comment>
<dbReference type="RefSeq" id="WP_151893920.1">
    <property type="nucleotide sequence ID" value="NZ_BKCF01000002.1"/>
</dbReference>
<dbReference type="Gene3D" id="3.40.50.300">
    <property type="entry name" value="P-loop containing nucleotide triphosphate hydrolases"/>
    <property type="match status" value="1"/>
</dbReference>
<proteinExistence type="predicted"/>